<evidence type="ECO:0000256" key="9">
    <source>
        <dbReference type="SAM" id="Phobius"/>
    </source>
</evidence>
<evidence type="ECO:0000256" key="4">
    <source>
        <dbReference type="ARBA" id="ARBA00022989"/>
    </source>
</evidence>
<keyword evidence="5 7" id="KW-0175">Coiled coil</keyword>
<sequence length="607" mass="65794">MDTLHVGHGHSKGSSRSQSPSTADLARDPAVVTDDAVIRSRVQSPSTVHHVVSEPSSSTSSSRHGERAHHVKSHSRDLGNSPLSANTTGNSSRELEDSPQKKVLPGLMAPGDYPSAVYSPNVSYALSSADEYGSPAYRGQDGDYSNQDESDGANVTSSKAMAAIAHLNSKIERTKDLIRLEQTIRDDNVNEYLKLAANADKQQLQRIKAVFEKKNQKSALCIAQLQKKLEGYNKRIKSWEQHGTSGQAHRQPREVLRDMGQGLKNVGGNIRDGITGLGGSVMAAPREFAHLFSRSNRFGSADNIAQLAENTGPSPPHAELRANASSEGSRASEAGEAAAPRGSTLPRAATSPAPKFSPEASPSSSVTSEGAPYPAQTGSNNISEPTFTLKPILNELRERREDYERLSEKIDALKNLSQEVSFLSAALQEERFKTERLEEQINDLTELHQNEVENLKQALTDVEEKVQYQSEERIRDIHEALDLCQTKISKLEQWMAGGGGGAGGAGGAGDAAGGALPPRLLLVKLLNVALTLLQLALLLVATIAGVAMPFLRTRVRVLTTSLAVMLGVMVLKQWPEVTQLSEHLVRRLKEYLLDKHTDRYECKSLCG</sequence>
<dbReference type="Proteomes" id="UP001153321">
    <property type="component" value="Chromosome 30"/>
</dbReference>
<evidence type="ECO:0000256" key="2">
    <source>
        <dbReference type="ARBA" id="ARBA00008108"/>
    </source>
</evidence>
<evidence type="ECO:0000313" key="11">
    <source>
        <dbReference type="Proteomes" id="UP001153321"/>
    </source>
</evidence>
<keyword evidence="3 9" id="KW-0812">Transmembrane</keyword>
<feature type="transmembrane region" description="Helical" evidence="9">
    <location>
        <begin position="525"/>
        <end position="548"/>
    </location>
</feature>
<feature type="region of interest" description="Disordered" evidence="8">
    <location>
        <begin position="134"/>
        <end position="153"/>
    </location>
</feature>
<feature type="coiled-coil region" evidence="7">
    <location>
        <begin position="393"/>
        <end position="472"/>
    </location>
</feature>
<evidence type="ECO:0000256" key="6">
    <source>
        <dbReference type="ARBA" id="ARBA00023136"/>
    </source>
</evidence>
<feature type="compositionally biased region" description="Low complexity" evidence="8">
    <location>
        <begin position="321"/>
        <end position="343"/>
    </location>
</feature>
<organism evidence="10 11">
    <name type="scientific">Spodoptera littoralis</name>
    <name type="common">Egyptian cotton leafworm</name>
    <dbReference type="NCBI Taxonomy" id="7109"/>
    <lineage>
        <taxon>Eukaryota</taxon>
        <taxon>Metazoa</taxon>
        <taxon>Ecdysozoa</taxon>
        <taxon>Arthropoda</taxon>
        <taxon>Hexapoda</taxon>
        <taxon>Insecta</taxon>
        <taxon>Pterygota</taxon>
        <taxon>Neoptera</taxon>
        <taxon>Endopterygota</taxon>
        <taxon>Lepidoptera</taxon>
        <taxon>Glossata</taxon>
        <taxon>Ditrysia</taxon>
        <taxon>Noctuoidea</taxon>
        <taxon>Noctuidae</taxon>
        <taxon>Amphipyrinae</taxon>
        <taxon>Spodoptera</taxon>
    </lineage>
</organism>
<keyword evidence="4 9" id="KW-1133">Transmembrane helix</keyword>
<feature type="region of interest" description="Disordered" evidence="8">
    <location>
        <begin position="1"/>
        <end position="107"/>
    </location>
</feature>
<dbReference type="AlphaFoldDB" id="A0A9P0IBT4"/>
<evidence type="ECO:0000256" key="8">
    <source>
        <dbReference type="SAM" id="MobiDB-lite"/>
    </source>
</evidence>
<feature type="region of interest" description="Disordered" evidence="8">
    <location>
        <begin position="307"/>
        <end position="386"/>
    </location>
</feature>
<feature type="compositionally biased region" description="Low complexity" evidence="8">
    <location>
        <begin position="351"/>
        <end position="372"/>
    </location>
</feature>
<dbReference type="PANTHER" id="PTHR17613">
    <property type="entry name" value="CEREBRAL PROTEIN-11-RELATED"/>
    <property type="match status" value="1"/>
</dbReference>
<dbReference type="PANTHER" id="PTHR17613:SF14">
    <property type="entry name" value="DEMENTIN, ISOFORM H"/>
    <property type="match status" value="1"/>
</dbReference>
<dbReference type="Pfam" id="PF10267">
    <property type="entry name" value="Tmemb_cc2"/>
    <property type="match status" value="1"/>
</dbReference>
<feature type="compositionally biased region" description="Polar residues" evidence="8">
    <location>
        <begin position="376"/>
        <end position="386"/>
    </location>
</feature>
<protein>
    <recommendedName>
        <fullName evidence="12">Transmembrane and coiled-coil domains protein 2</fullName>
    </recommendedName>
</protein>
<reference evidence="10" key="1">
    <citation type="submission" date="2022-02" db="EMBL/GenBank/DDBJ databases">
        <authorList>
            <person name="King R."/>
        </authorList>
    </citation>
    <scope>NUCLEOTIDE SEQUENCE</scope>
</reference>
<feature type="compositionally biased region" description="Low complexity" evidence="8">
    <location>
        <begin position="44"/>
        <end position="62"/>
    </location>
</feature>
<feature type="compositionally biased region" description="Polar residues" evidence="8">
    <location>
        <begin position="81"/>
        <end position="92"/>
    </location>
</feature>
<keyword evidence="6 9" id="KW-0472">Membrane</keyword>
<name>A0A9P0IBT4_SPOLI</name>
<evidence type="ECO:0008006" key="12">
    <source>
        <dbReference type="Google" id="ProtNLM"/>
    </source>
</evidence>
<evidence type="ECO:0000256" key="5">
    <source>
        <dbReference type="ARBA" id="ARBA00023054"/>
    </source>
</evidence>
<evidence type="ECO:0000256" key="1">
    <source>
        <dbReference type="ARBA" id="ARBA00004370"/>
    </source>
</evidence>
<dbReference type="GO" id="GO:0016020">
    <property type="term" value="C:membrane"/>
    <property type="evidence" value="ECO:0007669"/>
    <property type="project" value="UniProtKB-SubCell"/>
</dbReference>
<evidence type="ECO:0000256" key="7">
    <source>
        <dbReference type="SAM" id="Coils"/>
    </source>
</evidence>
<accession>A0A9P0IBT4</accession>
<keyword evidence="11" id="KW-1185">Reference proteome</keyword>
<evidence type="ECO:0000313" key="10">
    <source>
        <dbReference type="EMBL" id="CAH1643917.1"/>
    </source>
</evidence>
<comment type="subcellular location">
    <subcellularLocation>
        <location evidence="1">Membrane</location>
    </subcellularLocation>
</comment>
<gene>
    <name evidence="10" type="ORF">SPLIT_LOCUS9271</name>
</gene>
<proteinExistence type="inferred from homology"/>
<dbReference type="InterPro" id="IPR019394">
    <property type="entry name" value="TEX28/TMCC"/>
</dbReference>
<comment type="similarity">
    <text evidence="2">Belongs to the TEX28 family.</text>
</comment>
<evidence type="ECO:0000256" key="3">
    <source>
        <dbReference type="ARBA" id="ARBA00022692"/>
    </source>
</evidence>
<dbReference type="GO" id="GO:0012505">
    <property type="term" value="C:endomembrane system"/>
    <property type="evidence" value="ECO:0007669"/>
    <property type="project" value="TreeGrafter"/>
</dbReference>
<dbReference type="EMBL" id="LR824561">
    <property type="protein sequence ID" value="CAH1643917.1"/>
    <property type="molecule type" value="Genomic_DNA"/>
</dbReference>